<protein>
    <submittedName>
        <fullName evidence="2">Uncharacterized protein</fullName>
    </submittedName>
</protein>
<dbReference type="EMBL" id="JAPFFF010000058">
    <property type="protein sequence ID" value="KAK8837705.1"/>
    <property type="molecule type" value="Genomic_DNA"/>
</dbReference>
<organism evidence="2 3">
    <name type="scientific">Tritrichomonas musculus</name>
    <dbReference type="NCBI Taxonomy" id="1915356"/>
    <lineage>
        <taxon>Eukaryota</taxon>
        <taxon>Metamonada</taxon>
        <taxon>Parabasalia</taxon>
        <taxon>Tritrichomonadida</taxon>
        <taxon>Tritrichomonadidae</taxon>
        <taxon>Tritrichomonas</taxon>
    </lineage>
</organism>
<keyword evidence="1" id="KW-0175">Coiled coil</keyword>
<sequence>MTWNSARSINSSYLRESYTPLEKLKIDNSRLERERQLLINENNQLKETIRKLRIENRSLKSSNEKYETKCSRSLNKINEMNAAFTEMAQKNRNTEAEKNNIDLKRRELIRNRIDDEKQNHLLEKTVNSLSIKCIQHKTSDQEVVNKMTQDEKLIAEQERKIMKLKKENENLKEQLILANRNYNTTAIELKKKEKFSAKTQHDLNLKILDQEEELNHTLSHIKQVERQKEAFEEKIAKQNRVTQQLEISNQKMILNVHECTDNLKREKEVSHEKDLEIKKLQKEISKLKSVISQNSLQFDAFQKKIDTLQKVAYGKVQQREEDKSTPKFEKLRQKFVQLQESNKVLEDEISFLKGNNKLIKSQLNSQSATRVNTLLFKNEALRKENANLRNQLDESSLLSQIDEMKSTIQNLQSEISSQKKLEDVC</sequence>
<reference evidence="2 3" key="1">
    <citation type="submission" date="2024-04" db="EMBL/GenBank/DDBJ databases">
        <title>Tritrichomonas musculus Genome.</title>
        <authorList>
            <person name="Alves-Ferreira E."/>
            <person name="Grigg M."/>
            <person name="Lorenzi H."/>
            <person name="Galac M."/>
        </authorList>
    </citation>
    <scope>NUCLEOTIDE SEQUENCE [LARGE SCALE GENOMIC DNA]</scope>
    <source>
        <strain evidence="2 3">EAF2021</strain>
    </source>
</reference>
<feature type="coiled-coil region" evidence="1">
    <location>
        <begin position="147"/>
        <end position="181"/>
    </location>
</feature>
<evidence type="ECO:0000313" key="2">
    <source>
        <dbReference type="EMBL" id="KAK8837705.1"/>
    </source>
</evidence>
<evidence type="ECO:0000313" key="3">
    <source>
        <dbReference type="Proteomes" id="UP001470230"/>
    </source>
</evidence>
<gene>
    <name evidence="2" type="ORF">M9Y10_036240</name>
</gene>
<feature type="coiled-coil region" evidence="1">
    <location>
        <begin position="207"/>
        <end position="297"/>
    </location>
</feature>
<name>A0ABR2GUT4_9EUKA</name>
<accession>A0ABR2GUT4</accession>
<feature type="coiled-coil region" evidence="1">
    <location>
        <begin position="328"/>
        <end position="421"/>
    </location>
</feature>
<dbReference type="Proteomes" id="UP001470230">
    <property type="component" value="Unassembled WGS sequence"/>
</dbReference>
<comment type="caution">
    <text evidence="2">The sequence shown here is derived from an EMBL/GenBank/DDBJ whole genome shotgun (WGS) entry which is preliminary data.</text>
</comment>
<keyword evidence="3" id="KW-1185">Reference proteome</keyword>
<evidence type="ECO:0000256" key="1">
    <source>
        <dbReference type="SAM" id="Coils"/>
    </source>
</evidence>
<proteinExistence type="predicted"/>
<feature type="coiled-coil region" evidence="1">
    <location>
        <begin position="21"/>
        <end position="111"/>
    </location>
</feature>